<dbReference type="SUPFAM" id="SSF57959">
    <property type="entry name" value="Leucine zipper domain"/>
    <property type="match status" value="1"/>
</dbReference>
<evidence type="ECO:0000256" key="2">
    <source>
        <dbReference type="ARBA" id="ARBA00023015"/>
    </source>
</evidence>
<dbReference type="PANTHER" id="PTHR47693:SF1">
    <property type="entry name" value="BZIP TRANSCRIPTION FACTOR RISBZ3"/>
    <property type="match status" value="1"/>
</dbReference>
<organism evidence="9 10">
    <name type="scientific">Dorcoceras hygrometricum</name>
    <dbReference type="NCBI Taxonomy" id="472368"/>
    <lineage>
        <taxon>Eukaryota</taxon>
        <taxon>Viridiplantae</taxon>
        <taxon>Streptophyta</taxon>
        <taxon>Embryophyta</taxon>
        <taxon>Tracheophyta</taxon>
        <taxon>Spermatophyta</taxon>
        <taxon>Magnoliopsida</taxon>
        <taxon>eudicotyledons</taxon>
        <taxon>Gunneridae</taxon>
        <taxon>Pentapetalae</taxon>
        <taxon>asterids</taxon>
        <taxon>lamiids</taxon>
        <taxon>Lamiales</taxon>
        <taxon>Gesneriaceae</taxon>
        <taxon>Didymocarpoideae</taxon>
        <taxon>Trichosporeae</taxon>
        <taxon>Loxocarpinae</taxon>
        <taxon>Dorcoceras</taxon>
    </lineage>
</organism>
<dbReference type="InterPro" id="IPR045314">
    <property type="entry name" value="bZIP_plant_GBF1"/>
</dbReference>
<evidence type="ECO:0000256" key="6">
    <source>
        <dbReference type="SAM" id="Coils"/>
    </source>
</evidence>
<accession>A0A2Z7AFF0</accession>
<feature type="region of interest" description="Disordered" evidence="7">
    <location>
        <begin position="106"/>
        <end position="151"/>
    </location>
</feature>
<dbReference type="Proteomes" id="UP000250235">
    <property type="component" value="Unassembled WGS sequence"/>
</dbReference>
<evidence type="ECO:0000256" key="1">
    <source>
        <dbReference type="ARBA" id="ARBA00004123"/>
    </source>
</evidence>
<dbReference type="FunFam" id="1.20.5.170:FF:000020">
    <property type="entry name" value="BZIP transcription factor"/>
    <property type="match status" value="1"/>
</dbReference>
<dbReference type="InterPro" id="IPR044168">
    <property type="entry name" value="RISBZ3/4/5"/>
</dbReference>
<keyword evidence="2" id="KW-0805">Transcription regulation</keyword>
<sequence length="334" mass="36318">MESERPVFNGASVFAGCSDMKKSDSVLALCELFHSNEDEKKISHKVEIFGGSDHGFFDMENTDHNIPIPFRSSEIIRELSGSNSLAGTSFWSQNLCPNPSNASATIDSKSSCAVDSPLSATNPKGQDNPAVGPSSGSSQDDLEMEAGPCVESTDHVDIKRIKRMVSNRDSARRSRKRKQAHLSELEQQVEQLRGENSSLYKQLTDATQQFKDATTNNRVLKSDVEALRAKVKLAEDLVTRGSLTSSLSHLLQNYLNTTPHTCVPNHMNRMDDLSPIMTACGDENSHYSAITDSHTGLENGTTLGGNGANGVIGDPGSRVPDVWSWQSHLVPVSK</sequence>
<dbReference type="AlphaFoldDB" id="A0A2Z7AFF0"/>
<gene>
    <name evidence="9" type="ORF">F511_18801</name>
</gene>
<feature type="coiled-coil region" evidence="6">
    <location>
        <begin position="168"/>
        <end position="237"/>
    </location>
</feature>
<keyword evidence="5" id="KW-0539">Nucleus</keyword>
<evidence type="ECO:0000256" key="4">
    <source>
        <dbReference type="ARBA" id="ARBA00023163"/>
    </source>
</evidence>
<dbReference type="PANTHER" id="PTHR47693">
    <property type="entry name" value="BZIP TRANSCRIPTION FACTOR RISBZ3-RELATED"/>
    <property type="match status" value="1"/>
</dbReference>
<dbReference type="PROSITE" id="PS51257">
    <property type="entry name" value="PROKAR_LIPOPROTEIN"/>
    <property type="match status" value="1"/>
</dbReference>
<name>A0A2Z7AFF0_9LAMI</name>
<dbReference type="GO" id="GO:0046983">
    <property type="term" value="F:protein dimerization activity"/>
    <property type="evidence" value="ECO:0007669"/>
    <property type="project" value="UniProtKB-ARBA"/>
</dbReference>
<keyword evidence="4" id="KW-0804">Transcription</keyword>
<feature type="domain" description="BZIP" evidence="8">
    <location>
        <begin position="157"/>
        <end position="220"/>
    </location>
</feature>
<keyword evidence="3" id="KW-0238">DNA-binding</keyword>
<dbReference type="OrthoDB" id="1299653at2759"/>
<dbReference type="PROSITE" id="PS00036">
    <property type="entry name" value="BZIP_BASIC"/>
    <property type="match status" value="1"/>
</dbReference>
<dbReference type="PROSITE" id="PS50217">
    <property type="entry name" value="BZIP"/>
    <property type="match status" value="1"/>
</dbReference>
<dbReference type="GO" id="GO:0003677">
    <property type="term" value="F:DNA binding"/>
    <property type="evidence" value="ECO:0007669"/>
    <property type="project" value="UniProtKB-KW"/>
</dbReference>
<evidence type="ECO:0000256" key="3">
    <source>
        <dbReference type="ARBA" id="ARBA00023125"/>
    </source>
</evidence>
<dbReference type="Pfam" id="PF00170">
    <property type="entry name" value="bZIP_1"/>
    <property type="match status" value="1"/>
</dbReference>
<proteinExistence type="predicted"/>
<dbReference type="EMBL" id="KV016294">
    <property type="protein sequence ID" value="KZV19802.1"/>
    <property type="molecule type" value="Genomic_DNA"/>
</dbReference>
<dbReference type="InterPro" id="IPR004827">
    <property type="entry name" value="bZIP"/>
</dbReference>
<evidence type="ECO:0000313" key="10">
    <source>
        <dbReference type="Proteomes" id="UP000250235"/>
    </source>
</evidence>
<reference evidence="9 10" key="1">
    <citation type="journal article" date="2015" name="Proc. Natl. Acad. Sci. U.S.A.">
        <title>The resurrection genome of Boea hygrometrica: A blueprint for survival of dehydration.</title>
        <authorList>
            <person name="Xiao L."/>
            <person name="Yang G."/>
            <person name="Zhang L."/>
            <person name="Yang X."/>
            <person name="Zhao S."/>
            <person name="Ji Z."/>
            <person name="Zhou Q."/>
            <person name="Hu M."/>
            <person name="Wang Y."/>
            <person name="Chen M."/>
            <person name="Xu Y."/>
            <person name="Jin H."/>
            <person name="Xiao X."/>
            <person name="Hu G."/>
            <person name="Bao F."/>
            <person name="Hu Y."/>
            <person name="Wan P."/>
            <person name="Li L."/>
            <person name="Deng X."/>
            <person name="Kuang T."/>
            <person name="Xiang C."/>
            <person name="Zhu J.K."/>
            <person name="Oliver M.J."/>
            <person name="He Y."/>
        </authorList>
    </citation>
    <scope>NUCLEOTIDE SEQUENCE [LARGE SCALE GENOMIC DNA]</scope>
    <source>
        <strain evidence="10">cv. XS01</strain>
    </source>
</reference>
<dbReference type="GO" id="GO:0005634">
    <property type="term" value="C:nucleus"/>
    <property type="evidence" value="ECO:0007669"/>
    <property type="project" value="UniProtKB-SubCell"/>
</dbReference>
<feature type="compositionally biased region" description="Polar residues" evidence="7">
    <location>
        <begin position="106"/>
        <end position="125"/>
    </location>
</feature>
<evidence type="ECO:0000256" key="5">
    <source>
        <dbReference type="ARBA" id="ARBA00023242"/>
    </source>
</evidence>
<dbReference type="GO" id="GO:0003700">
    <property type="term" value="F:DNA-binding transcription factor activity"/>
    <property type="evidence" value="ECO:0007669"/>
    <property type="project" value="InterPro"/>
</dbReference>
<evidence type="ECO:0000256" key="7">
    <source>
        <dbReference type="SAM" id="MobiDB-lite"/>
    </source>
</evidence>
<protein>
    <submittedName>
        <fullName evidence="9">Basic leucine zipper 9</fullName>
    </submittedName>
</protein>
<comment type="subcellular location">
    <subcellularLocation>
        <location evidence="1">Nucleus</location>
    </subcellularLocation>
</comment>
<evidence type="ECO:0000259" key="8">
    <source>
        <dbReference type="PROSITE" id="PS50217"/>
    </source>
</evidence>
<dbReference type="CDD" id="cd14702">
    <property type="entry name" value="bZIP_plant_GBF1"/>
    <property type="match status" value="1"/>
</dbReference>
<dbReference type="Gene3D" id="1.20.5.170">
    <property type="match status" value="1"/>
</dbReference>
<keyword evidence="10" id="KW-1185">Reference proteome</keyword>
<keyword evidence="6" id="KW-0175">Coiled coil</keyword>
<dbReference type="SMART" id="SM00338">
    <property type="entry name" value="BRLZ"/>
    <property type="match status" value="1"/>
</dbReference>
<dbReference type="InterPro" id="IPR046347">
    <property type="entry name" value="bZIP_sf"/>
</dbReference>
<evidence type="ECO:0000313" key="9">
    <source>
        <dbReference type="EMBL" id="KZV19802.1"/>
    </source>
</evidence>